<feature type="transmembrane region" description="Helical" evidence="5">
    <location>
        <begin position="5"/>
        <end position="22"/>
    </location>
</feature>
<dbReference type="InterPro" id="IPR008972">
    <property type="entry name" value="Cupredoxin"/>
</dbReference>
<dbReference type="InterPro" id="IPR033138">
    <property type="entry name" value="Cu_oxidase_CS"/>
</dbReference>
<evidence type="ECO:0000256" key="4">
    <source>
        <dbReference type="ARBA" id="ARBA00023008"/>
    </source>
</evidence>
<dbReference type="PROSITE" id="PS00079">
    <property type="entry name" value="MULTICOPPER_OXIDASE1"/>
    <property type="match status" value="1"/>
</dbReference>
<dbReference type="InterPro" id="IPR028096">
    <property type="entry name" value="EfeO_Cupredoxin"/>
</dbReference>
<evidence type="ECO:0000259" key="6">
    <source>
        <dbReference type="Pfam" id="PF13473"/>
    </source>
</evidence>
<keyword evidence="5" id="KW-0812">Transmembrane</keyword>
<dbReference type="AlphaFoldDB" id="A0A1G2CM62"/>
<dbReference type="GO" id="GO:0005507">
    <property type="term" value="F:copper ion binding"/>
    <property type="evidence" value="ECO:0007669"/>
    <property type="project" value="TreeGrafter"/>
</dbReference>
<dbReference type="Gene3D" id="2.60.40.420">
    <property type="entry name" value="Cupredoxins - blue copper proteins"/>
    <property type="match status" value="1"/>
</dbReference>
<organism evidence="7 8">
    <name type="scientific">Candidatus Liptonbacteria bacterium RIFCSPLOWO2_01_FULL_53_13</name>
    <dbReference type="NCBI Taxonomy" id="1798651"/>
    <lineage>
        <taxon>Bacteria</taxon>
        <taxon>Candidatus Liptoniibacteriota</taxon>
    </lineage>
</organism>
<dbReference type="Pfam" id="PF13473">
    <property type="entry name" value="Cupredoxin_1"/>
    <property type="match status" value="1"/>
</dbReference>
<dbReference type="PANTHER" id="PTHR38439:SF2">
    <property type="entry name" value="OUTER MEMBRANE PROTEIN H.8"/>
    <property type="match status" value="1"/>
</dbReference>
<keyword evidence="4" id="KW-0186">Copper</keyword>
<evidence type="ECO:0000256" key="1">
    <source>
        <dbReference type="ARBA" id="ARBA00022448"/>
    </source>
</evidence>
<proteinExistence type="predicted"/>
<comment type="caution">
    <text evidence="7">The sequence shown here is derived from an EMBL/GenBank/DDBJ whole genome shotgun (WGS) entry which is preliminary data.</text>
</comment>
<keyword evidence="5" id="KW-1133">Transmembrane helix</keyword>
<evidence type="ECO:0000313" key="8">
    <source>
        <dbReference type="Proteomes" id="UP000178348"/>
    </source>
</evidence>
<dbReference type="PANTHER" id="PTHR38439">
    <property type="entry name" value="AURACYANIN-B"/>
    <property type="match status" value="1"/>
</dbReference>
<sequence>MNKSIISIIIAVVVVGGGWWLYAGKKAEIPVPVVNTNEGNAAPEAVQGISVNGAPVEIGASVSVGVKEFTVVGRPFSFSPSSLSVKKGDRVRIVFKNAEGFHDLKIDEFQVATKKLNGGEEETVEFTADKAGSFEFYCSIGNHRAMGMKGTLTVAE</sequence>
<dbReference type="InterPro" id="IPR050845">
    <property type="entry name" value="Cu-binding_ET"/>
</dbReference>
<gene>
    <name evidence="7" type="ORF">A2946_02745</name>
</gene>
<name>A0A1G2CM62_9BACT</name>
<evidence type="ECO:0000256" key="2">
    <source>
        <dbReference type="ARBA" id="ARBA00022723"/>
    </source>
</evidence>
<evidence type="ECO:0000256" key="3">
    <source>
        <dbReference type="ARBA" id="ARBA00022982"/>
    </source>
</evidence>
<dbReference type="SUPFAM" id="SSF49503">
    <property type="entry name" value="Cupredoxins"/>
    <property type="match status" value="1"/>
</dbReference>
<dbReference type="EMBL" id="MHLB01000011">
    <property type="protein sequence ID" value="OGZ02465.1"/>
    <property type="molecule type" value="Genomic_DNA"/>
</dbReference>
<evidence type="ECO:0000256" key="5">
    <source>
        <dbReference type="SAM" id="Phobius"/>
    </source>
</evidence>
<keyword evidence="5" id="KW-0472">Membrane</keyword>
<feature type="domain" description="EfeO-type cupredoxin-like" evidence="6">
    <location>
        <begin position="67"/>
        <end position="154"/>
    </location>
</feature>
<keyword evidence="1" id="KW-0813">Transport</keyword>
<accession>A0A1G2CM62</accession>
<dbReference type="Proteomes" id="UP000178348">
    <property type="component" value="Unassembled WGS sequence"/>
</dbReference>
<keyword evidence="2" id="KW-0479">Metal-binding</keyword>
<evidence type="ECO:0000313" key="7">
    <source>
        <dbReference type="EMBL" id="OGZ02465.1"/>
    </source>
</evidence>
<protein>
    <recommendedName>
        <fullName evidence="6">EfeO-type cupredoxin-like domain-containing protein</fullName>
    </recommendedName>
</protein>
<reference evidence="7 8" key="1">
    <citation type="journal article" date="2016" name="Nat. Commun.">
        <title>Thousands of microbial genomes shed light on interconnected biogeochemical processes in an aquifer system.</title>
        <authorList>
            <person name="Anantharaman K."/>
            <person name="Brown C.T."/>
            <person name="Hug L.A."/>
            <person name="Sharon I."/>
            <person name="Castelle C.J."/>
            <person name="Probst A.J."/>
            <person name="Thomas B.C."/>
            <person name="Singh A."/>
            <person name="Wilkins M.J."/>
            <person name="Karaoz U."/>
            <person name="Brodie E.L."/>
            <person name="Williams K.H."/>
            <person name="Hubbard S.S."/>
            <person name="Banfield J.F."/>
        </authorList>
    </citation>
    <scope>NUCLEOTIDE SEQUENCE [LARGE SCALE GENOMIC DNA]</scope>
</reference>
<keyword evidence="3" id="KW-0249">Electron transport</keyword>